<organism evidence="3">
    <name type="scientific">Mycobacterium xenopi 4042</name>
    <dbReference type="NCBI Taxonomy" id="1299334"/>
    <lineage>
        <taxon>Bacteria</taxon>
        <taxon>Bacillati</taxon>
        <taxon>Actinomycetota</taxon>
        <taxon>Actinomycetes</taxon>
        <taxon>Mycobacteriales</taxon>
        <taxon>Mycobacteriaceae</taxon>
        <taxon>Mycobacterium</taxon>
    </lineage>
</organism>
<feature type="region of interest" description="Disordered" evidence="1">
    <location>
        <begin position="37"/>
        <end position="59"/>
    </location>
</feature>
<evidence type="ECO:0000313" key="3">
    <source>
        <dbReference type="EMBL" id="EUA33521.1"/>
    </source>
</evidence>
<feature type="compositionally biased region" description="Basic residues" evidence="1">
    <location>
        <begin position="50"/>
        <end position="59"/>
    </location>
</feature>
<dbReference type="InterPro" id="IPR045851">
    <property type="entry name" value="AMP-bd_C_sf"/>
</dbReference>
<dbReference type="GO" id="GO:0008610">
    <property type="term" value="P:lipid biosynthetic process"/>
    <property type="evidence" value="ECO:0007669"/>
    <property type="project" value="UniProtKB-ARBA"/>
</dbReference>
<evidence type="ECO:0000259" key="2">
    <source>
        <dbReference type="Pfam" id="PF00668"/>
    </source>
</evidence>
<feature type="domain" description="Condensation" evidence="2">
    <location>
        <begin position="137"/>
        <end position="420"/>
    </location>
</feature>
<dbReference type="FunFam" id="3.30.559.10:FF:000012">
    <property type="entry name" value="Non-ribosomal peptide synthetase"/>
    <property type="match status" value="1"/>
</dbReference>
<dbReference type="Gene3D" id="3.30.559.10">
    <property type="entry name" value="Chloramphenicol acetyltransferase-like domain"/>
    <property type="match status" value="1"/>
</dbReference>
<dbReference type="InterPro" id="IPR023213">
    <property type="entry name" value="CAT-like_dom_sf"/>
</dbReference>
<dbReference type="SUPFAM" id="SSF56801">
    <property type="entry name" value="Acetyl-CoA synthetase-like"/>
    <property type="match status" value="1"/>
</dbReference>
<protein>
    <submittedName>
        <fullName evidence="3">Condensation domain protein</fullName>
    </submittedName>
</protein>
<dbReference type="Pfam" id="PF00668">
    <property type="entry name" value="Condensation"/>
    <property type="match status" value="1"/>
</dbReference>
<dbReference type="SUPFAM" id="SSF52777">
    <property type="entry name" value="CoA-dependent acyltransferases"/>
    <property type="match status" value="2"/>
</dbReference>
<dbReference type="AlphaFoldDB" id="X8AQV6"/>
<reference evidence="3" key="1">
    <citation type="submission" date="2014-01" db="EMBL/GenBank/DDBJ databases">
        <authorList>
            <person name="Brown-Elliot B."/>
            <person name="Wallace R."/>
            <person name="Lenaerts A."/>
            <person name="Ordway D."/>
            <person name="DeGroote M.A."/>
            <person name="Parker T."/>
            <person name="Sizemore C."/>
            <person name="Tallon L.J."/>
            <person name="Sadzewicz L.K."/>
            <person name="Sengamalay N."/>
            <person name="Fraser C.M."/>
            <person name="Hine E."/>
            <person name="Shefchek K.A."/>
            <person name="Das S.P."/>
            <person name="Tettelin H."/>
        </authorList>
    </citation>
    <scope>NUCLEOTIDE SEQUENCE [LARGE SCALE GENOMIC DNA]</scope>
    <source>
        <strain evidence="3">4042</strain>
    </source>
</reference>
<dbReference type="Gene3D" id="3.30.300.30">
    <property type="match status" value="1"/>
</dbReference>
<dbReference type="PANTHER" id="PTHR45527">
    <property type="entry name" value="NONRIBOSOMAL PEPTIDE SYNTHETASE"/>
    <property type="match status" value="1"/>
</dbReference>
<dbReference type="GO" id="GO:0044550">
    <property type="term" value="P:secondary metabolite biosynthetic process"/>
    <property type="evidence" value="ECO:0007669"/>
    <property type="project" value="TreeGrafter"/>
</dbReference>
<evidence type="ECO:0000256" key="1">
    <source>
        <dbReference type="SAM" id="MobiDB-lite"/>
    </source>
</evidence>
<comment type="caution">
    <text evidence="3">The sequence shown here is derived from an EMBL/GenBank/DDBJ whole genome shotgun (WGS) entry which is preliminary data.</text>
</comment>
<dbReference type="PANTHER" id="PTHR45527:SF1">
    <property type="entry name" value="FATTY ACID SYNTHASE"/>
    <property type="match status" value="1"/>
</dbReference>
<gene>
    <name evidence="3" type="ORF">I553_7933</name>
</gene>
<dbReference type="GO" id="GO:0003824">
    <property type="term" value="F:catalytic activity"/>
    <property type="evidence" value="ECO:0007669"/>
    <property type="project" value="InterPro"/>
</dbReference>
<dbReference type="GO" id="GO:0031177">
    <property type="term" value="F:phosphopantetheine binding"/>
    <property type="evidence" value="ECO:0007669"/>
    <property type="project" value="TreeGrafter"/>
</dbReference>
<proteinExistence type="predicted"/>
<dbReference type="InterPro" id="IPR001242">
    <property type="entry name" value="Condensation_dom"/>
</dbReference>
<accession>X8AQV6</accession>
<dbReference type="Gene3D" id="3.30.559.30">
    <property type="entry name" value="Nonribosomal peptide synthetase, condensation domain"/>
    <property type="match status" value="1"/>
</dbReference>
<dbReference type="EMBL" id="JAOB01000047">
    <property type="protein sequence ID" value="EUA33521.1"/>
    <property type="molecule type" value="Genomic_DNA"/>
</dbReference>
<dbReference type="PATRIC" id="fig|1299334.3.peg.5308"/>
<sequence length="479" mass="52668">MRSTLAEQLPEYMIPAAVVPLPQLPLTPNGKLDTRALPAPDHVAGGIGPRQRRRGDRRRHLRAGVRAGAGRGRRVVHRPRWRFPVGDEGDCRAQRQRERRTFGARRVRVADGGAVGFPHRCGRQSAAAVDGGRAAAVVPLSFAQQRVWFIDQLQGPSPVHNIAAALRLTGGLDVAALGAALGDVLARHESLRTVFPTVEGTPQQLVIPSERADFGWHVVEASGWSASQLEEEIGAVARYPFNLDSEIPLRARIFRVADEEHVLVVVVHHIAADGWSLTPLVRDLGVAYASRRAGRAPDWDPLPVQYADYTLWQRQHLGDLDDRDSPIAAQLAYWEQALAGLPEHLDLPTDRPYPAVADQRGATVAVDWPAEMQQQITRLAREHNATSFMVIQAALAVLLSKLSAGTDVAIGFPIAGRRDPPSTSWWDFSSTRWCYEWIWPATPALLNSWIRCAGAAWPPTSIRTCPSRRSWSGSTPPEA</sequence>
<dbReference type="GO" id="GO:0043041">
    <property type="term" value="P:amino acid activation for nonribosomal peptide biosynthetic process"/>
    <property type="evidence" value="ECO:0007669"/>
    <property type="project" value="TreeGrafter"/>
</dbReference>
<name>X8AQV6_MYCXE</name>
<dbReference type="GO" id="GO:0005829">
    <property type="term" value="C:cytosol"/>
    <property type="evidence" value="ECO:0007669"/>
    <property type="project" value="TreeGrafter"/>
</dbReference>